<dbReference type="STRING" id="1121420.SAMN02746098_01668"/>
<dbReference type="InterPro" id="IPR032816">
    <property type="entry name" value="VTT_dom"/>
</dbReference>
<dbReference type="AlphaFoldDB" id="A0A1M5WMF0"/>
<name>A0A1M5WMF0_9FIRM</name>
<dbReference type="RefSeq" id="WP_073029273.1">
    <property type="nucleotide sequence ID" value="NZ_FQXJ01000005.1"/>
</dbReference>
<accession>A0A1M5WMF0</accession>
<dbReference type="OrthoDB" id="9782291at2"/>
<keyword evidence="2" id="KW-0812">Transmembrane</keyword>
<keyword evidence="5" id="KW-1185">Reference proteome</keyword>
<feature type="transmembrane region" description="Helical" evidence="2">
    <location>
        <begin position="139"/>
        <end position="163"/>
    </location>
</feature>
<dbReference type="GO" id="GO:0005886">
    <property type="term" value="C:plasma membrane"/>
    <property type="evidence" value="ECO:0007669"/>
    <property type="project" value="TreeGrafter"/>
</dbReference>
<keyword evidence="2" id="KW-1133">Transmembrane helix</keyword>
<feature type="transmembrane region" description="Helical" evidence="2">
    <location>
        <begin position="175"/>
        <end position="193"/>
    </location>
</feature>
<feature type="transmembrane region" description="Helical" evidence="2">
    <location>
        <begin position="12"/>
        <end position="33"/>
    </location>
</feature>
<keyword evidence="2" id="KW-0472">Membrane</keyword>
<sequence length="213" mass="24653">MQGLEQYLIDIIYHFKYIGLFILLTCGLVGVPVPDEFLMTFSGFQTSLGRMDFWITLMVATLGSFLGMNLSYWIGRRLGIPFLHKVAPYLHLNEKKIARAEHWFQCYGDRLIVIGYFFPGFRHFTAYFSGMSKLHFGRYTVLAGIGAFLWALTFITLGRILGVHWQTIAHILHHYLARSGIVLAIIVFLIYLYSVKTKQGKSYELNLFKKYFP</sequence>
<reference evidence="5" key="1">
    <citation type="submission" date="2016-11" db="EMBL/GenBank/DDBJ databases">
        <authorList>
            <person name="Varghese N."/>
            <person name="Submissions S."/>
        </authorList>
    </citation>
    <scope>NUCLEOTIDE SEQUENCE [LARGE SCALE GENOMIC DNA]</scope>
    <source>
        <strain evidence="5">DSM 15449</strain>
    </source>
</reference>
<evidence type="ECO:0000256" key="1">
    <source>
        <dbReference type="ARBA" id="ARBA00010792"/>
    </source>
</evidence>
<evidence type="ECO:0000256" key="2">
    <source>
        <dbReference type="SAM" id="Phobius"/>
    </source>
</evidence>
<dbReference type="EMBL" id="FQXJ01000005">
    <property type="protein sequence ID" value="SHH88183.1"/>
    <property type="molecule type" value="Genomic_DNA"/>
</dbReference>
<gene>
    <name evidence="4" type="ORF">SAMN02746098_01668</name>
</gene>
<dbReference type="PANTHER" id="PTHR42709">
    <property type="entry name" value="ALKALINE PHOSPHATASE LIKE PROTEIN"/>
    <property type="match status" value="1"/>
</dbReference>
<protein>
    <submittedName>
        <fullName evidence="4">Membrane protein DedA, SNARE-associated domain</fullName>
    </submittedName>
</protein>
<organism evidence="4 5">
    <name type="scientific">Desulfosporosinus lacus DSM 15449</name>
    <dbReference type="NCBI Taxonomy" id="1121420"/>
    <lineage>
        <taxon>Bacteria</taxon>
        <taxon>Bacillati</taxon>
        <taxon>Bacillota</taxon>
        <taxon>Clostridia</taxon>
        <taxon>Eubacteriales</taxon>
        <taxon>Desulfitobacteriaceae</taxon>
        <taxon>Desulfosporosinus</taxon>
    </lineage>
</organism>
<proteinExistence type="inferred from homology"/>
<dbReference type="Pfam" id="PF09335">
    <property type="entry name" value="VTT_dom"/>
    <property type="match status" value="1"/>
</dbReference>
<feature type="transmembrane region" description="Helical" evidence="2">
    <location>
        <begin position="53"/>
        <end position="75"/>
    </location>
</feature>
<dbReference type="PANTHER" id="PTHR42709:SF9">
    <property type="entry name" value="ALKALINE PHOSPHATASE LIKE PROTEIN"/>
    <property type="match status" value="1"/>
</dbReference>
<evidence type="ECO:0000313" key="5">
    <source>
        <dbReference type="Proteomes" id="UP000183954"/>
    </source>
</evidence>
<dbReference type="InterPro" id="IPR051311">
    <property type="entry name" value="DedA_domain"/>
</dbReference>
<evidence type="ECO:0000313" key="4">
    <source>
        <dbReference type="EMBL" id="SHH88183.1"/>
    </source>
</evidence>
<comment type="similarity">
    <text evidence="1">Belongs to the DedA family.</text>
</comment>
<feature type="domain" description="VTT" evidence="3">
    <location>
        <begin position="33"/>
        <end position="159"/>
    </location>
</feature>
<evidence type="ECO:0000259" key="3">
    <source>
        <dbReference type="Pfam" id="PF09335"/>
    </source>
</evidence>
<dbReference type="Proteomes" id="UP000183954">
    <property type="component" value="Unassembled WGS sequence"/>
</dbReference>